<feature type="signal peptide" evidence="8">
    <location>
        <begin position="1"/>
        <end position="19"/>
    </location>
</feature>
<dbReference type="AlphaFoldDB" id="T1E6X2"/>
<comment type="subcellular location">
    <subcellularLocation>
        <location evidence="1">Secreted</location>
    </subcellularLocation>
</comment>
<protein>
    <submittedName>
        <fullName evidence="10">CSab-Uro-4</fullName>
    </submittedName>
</protein>
<sequence length="95" mass="10629">MNTKFTVLIFLGVMGIASCGWISEKKIQKALDEKLPNGFIKGAAKAVVHKLAKSEYGCMMDISWNKDCQRHCQSTENKDGICHGMKCKCGKPREY</sequence>
<evidence type="ECO:0000256" key="8">
    <source>
        <dbReference type="SAM" id="SignalP"/>
    </source>
</evidence>
<dbReference type="Pfam" id="PF14866">
    <property type="entry name" value="Scorpion_toxin_alpha-beta"/>
    <property type="match status" value="1"/>
</dbReference>
<dbReference type="GO" id="GO:0005576">
    <property type="term" value="C:extracellular region"/>
    <property type="evidence" value="ECO:0007669"/>
    <property type="project" value="UniProtKB-SubCell"/>
</dbReference>
<organism evidence="10">
    <name type="scientific">Urodacus manicatus</name>
    <name type="common">Black rock scorpion</name>
    <dbReference type="NCBI Taxonomy" id="1330407"/>
    <lineage>
        <taxon>Eukaryota</taxon>
        <taxon>Metazoa</taxon>
        <taxon>Ecdysozoa</taxon>
        <taxon>Arthropoda</taxon>
        <taxon>Chelicerata</taxon>
        <taxon>Arachnida</taxon>
        <taxon>Scorpiones</taxon>
        <taxon>Iurida</taxon>
        <taxon>Scorpionoidea</taxon>
        <taxon>Scorpionidae</taxon>
        <taxon>Urodacinae</taxon>
        <taxon>Urodacus</taxon>
    </lineage>
</organism>
<proteinExistence type="evidence at transcript level"/>
<evidence type="ECO:0000259" key="9">
    <source>
        <dbReference type="PROSITE" id="PS51862"/>
    </source>
</evidence>
<dbReference type="InterPro" id="IPR029237">
    <property type="entry name" value="Long_scorpion_toxin_alpha/beta"/>
</dbReference>
<comment type="caution">
    <text evidence="7">Lacks conserved residue(s) required for the propagation of feature annotation.</text>
</comment>
<evidence type="ECO:0000256" key="1">
    <source>
        <dbReference type="ARBA" id="ARBA00004613"/>
    </source>
</evidence>
<feature type="chain" id="PRO_5004574878" evidence="8">
    <location>
        <begin position="20"/>
        <end position="95"/>
    </location>
</feature>
<dbReference type="PROSITE" id="PS51862">
    <property type="entry name" value="BSPN_CSAB"/>
    <property type="match status" value="1"/>
</dbReference>
<comment type="similarity">
    <text evidence="2">Belongs to the long chain scorpion toxin family. Class 3 subfamily.</text>
</comment>
<dbReference type="EMBL" id="GALI01000013">
    <property type="protein sequence ID" value="JAA98063.1"/>
    <property type="molecule type" value="mRNA"/>
</dbReference>
<evidence type="ECO:0000256" key="7">
    <source>
        <dbReference type="PROSITE-ProRule" id="PRU01209"/>
    </source>
</evidence>
<dbReference type="GO" id="GO:0090729">
    <property type="term" value="F:toxin activity"/>
    <property type="evidence" value="ECO:0007669"/>
    <property type="project" value="UniProtKB-UniRule"/>
</dbReference>
<keyword evidence="6" id="KW-1015">Disulfide bond</keyword>
<reference evidence="10" key="1">
    <citation type="journal article" date="2013" name="Toxins">
        <title>Evolution stings: the origin and diversification of scorpion toxin peptide scaffolds.</title>
        <authorList>
            <person name="Sunagar K."/>
            <person name="Undheim E.A."/>
            <person name="Chan A.H."/>
            <person name="Koludarov I."/>
            <person name="Munoz-Gomez S.A."/>
            <person name="Antunes A."/>
            <person name="Fry B.G."/>
        </authorList>
    </citation>
    <scope>NUCLEOTIDE SEQUENCE</scope>
    <source>
        <tissue evidence="10">Telson venom gland</tissue>
    </source>
</reference>
<evidence type="ECO:0000256" key="5">
    <source>
        <dbReference type="ARBA" id="ARBA00022729"/>
    </source>
</evidence>
<accession>T1E6X2</accession>
<keyword evidence="4 7" id="KW-0800">Toxin</keyword>
<keyword evidence="5 8" id="KW-0732">Signal</keyword>
<evidence type="ECO:0000256" key="6">
    <source>
        <dbReference type="ARBA" id="ARBA00023157"/>
    </source>
</evidence>
<evidence type="ECO:0000256" key="4">
    <source>
        <dbReference type="ARBA" id="ARBA00022656"/>
    </source>
</evidence>
<dbReference type="PROSITE" id="PS51257">
    <property type="entry name" value="PROKAR_LIPOPROTEIN"/>
    <property type="match status" value="1"/>
</dbReference>
<feature type="domain" description="BetaSPN-type CS-alpha/beta" evidence="9">
    <location>
        <begin position="55"/>
        <end position="95"/>
    </location>
</feature>
<name>T1E6X2_UROMN</name>
<evidence type="ECO:0000256" key="3">
    <source>
        <dbReference type="ARBA" id="ARBA00022525"/>
    </source>
</evidence>
<evidence type="ECO:0000313" key="10">
    <source>
        <dbReference type="EMBL" id="JAA98063.1"/>
    </source>
</evidence>
<keyword evidence="3" id="KW-0964">Secreted</keyword>
<evidence type="ECO:0000256" key="2">
    <source>
        <dbReference type="ARBA" id="ARBA00009537"/>
    </source>
</evidence>